<keyword evidence="1 2" id="KW-0732">Signal</keyword>
<keyword evidence="4" id="KW-1185">Reference proteome</keyword>
<evidence type="ECO:0000313" key="3">
    <source>
        <dbReference type="EMBL" id="MBO7747933.1"/>
    </source>
</evidence>
<dbReference type="PROSITE" id="PS51257">
    <property type="entry name" value="PROKAR_LIPOPROTEIN"/>
    <property type="match status" value="1"/>
</dbReference>
<evidence type="ECO:0000256" key="2">
    <source>
        <dbReference type="SAM" id="SignalP"/>
    </source>
</evidence>
<dbReference type="SUPFAM" id="SSF69318">
    <property type="entry name" value="Integrin alpha N-terminal domain"/>
    <property type="match status" value="1"/>
</dbReference>
<dbReference type="Proteomes" id="UP000670947">
    <property type="component" value="Unassembled WGS sequence"/>
</dbReference>
<proteinExistence type="predicted"/>
<evidence type="ECO:0000256" key="1">
    <source>
        <dbReference type="ARBA" id="ARBA00022729"/>
    </source>
</evidence>
<evidence type="ECO:0008006" key="5">
    <source>
        <dbReference type="Google" id="ProtNLM"/>
    </source>
</evidence>
<gene>
    <name evidence="3" type="ORF">I8J29_27450</name>
</gene>
<dbReference type="RefSeq" id="WP_208850547.1">
    <property type="nucleotide sequence ID" value="NZ_JAGGDJ010000043.1"/>
</dbReference>
<organism evidence="3 4">
    <name type="scientific">Paenibacillus artemisiicola</name>
    <dbReference type="NCBI Taxonomy" id="1172618"/>
    <lineage>
        <taxon>Bacteria</taxon>
        <taxon>Bacillati</taxon>
        <taxon>Bacillota</taxon>
        <taxon>Bacilli</taxon>
        <taxon>Bacillales</taxon>
        <taxon>Paenibacillaceae</taxon>
        <taxon>Paenibacillus</taxon>
    </lineage>
</organism>
<dbReference type="Gene3D" id="2.130.10.130">
    <property type="entry name" value="Integrin alpha, N-terminal"/>
    <property type="match status" value="1"/>
</dbReference>
<dbReference type="InterPro" id="IPR013517">
    <property type="entry name" value="FG-GAP"/>
</dbReference>
<dbReference type="InterPro" id="IPR028994">
    <property type="entry name" value="Integrin_alpha_N"/>
</dbReference>
<sequence>MRIRRHFIRKALLLGGLASLLLAAGCQYTTTPADLLMAPKPVPENAALTEALRTILPLQAKLSVVTHEEADSAILQLDGDGDGRKEAFVVFADESGTQRVMVLEQTSGGWRQRFTFAETSAYGVDVLRAADLDGDGIPEVMIGWNQFGEPQHILTLYHIGREAGETGPPKPLAELPYDTMGIGDADGDGSPEIGLIQLQRLKLTAGLDLYRFAEGEAVKLASAPLDGSVNAYLQVKLGQLAPDKYGVVGDAAIGSNSSTTTMLVWEDGKLVQIYPPKSPSDENVQTNANAVLSGDANGDGMLDIPLLAEAPGQSDGVPYSDLLWIEVDKQWNGRGGFLVVARRYTDAGGTFAIQIPSEWTGFTFRRPADGSPSDIALDAYDEESGRRAEVLTVRVAALDAWDDREGKLQADEARYLKLGAADGLVYYAVWHDKLLEGGRLSAAGPGSFPPDEAEMKRLFKLQAP</sequence>
<name>A0ABS3WHX7_9BACL</name>
<feature type="signal peptide" evidence="2">
    <location>
        <begin position="1"/>
        <end position="23"/>
    </location>
</feature>
<evidence type="ECO:0000313" key="4">
    <source>
        <dbReference type="Proteomes" id="UP000670947"/>
    </source>
</evidence>
<dbReference type="EMBL" id="JAGGDJ010000043">
    <property type="protein sequence ID" value="MBO7747933.1"/>
    <property type="molecule type" value="Genomic_DNA"/>
</dbReference>
<dbReference type="Pfam" id="PF13517">
    <property type="entry name" value="FG-GAP_3"/>
    <property type="match status" value="1"/>
</dbReference>
<accession>A0ABS3WHX7</accession>
<reference evidence="3 4" key="1">
    <citation type="submission" date="2021-03" db="EMBL/GenBank/DDBJ databases">
        <title>Paenibacillus artemisicola MWE-103 whole genome sequence.</title>
        <authorList>
            <person name="Ham Y.J."/>
        </authorList>
    </citation>
    <scope>NUCLEOTIDE SEQUENCE [LARGE SCALE GENOMIC DNA]</scope>
    <source>
        <strain evidence="3 4">MWE-103</strain>
    </source>
</reference>
<comment type="caution">
    <text evidence="3">The sequence shown here is derived from an EMBL/GenBank/DDBJ whole genome shotgun (WGS) entry which is preliminary data.</text>
</comment>
<feature type="chain" id="PRO_5046503145" description="VCBS repeat protein" evidence="2">
    <location>
        <begin position="24"/>
        <end position="464"/>
    </location>
</feature>
<protein>
    <recommendedName>
        <fullName evidence="5">VCBS repeat protein</fullName>
    </recommendedName>
</protein>